<reference evidence="1" key="1">
    <citation type="journal article" date="2021" name="PeerJ">
        <title>Extensive microbial diversity within the chicken gut microbiome revealed by metagenomics and culture.</title>
        <authorList>
            <person name="Gilroy R."/>
            <person name="Ravi A."/>
            <person name="Getino M."/>
            <person name="Pursley I."/>
            <person name="Horton D.L."/>
            <person name="Alikhan N.F."/>
            <person name="Baker D."/>
            <person name="Gharbi K."/>
            <person name="Hall N."/>
            <person name="Watson M."/>
            <person name="Adriaenssens E.M."/>
            <person name="Foster-Nyarko E."/>
            <person name="Jarju S."/>
            <person name="Secka A."/>
            <person name="Antonio M."/>
            <person name="Oren A."/>
            <person name="Chaudhuri R.R."/>
            <person name="La Ragione R."/>
            <person name="Hildebrand F."/>
            <person name="Pallen M.J."/>
        </authorList>
    </citation>
    <scope>NUCLEOTIDE SEQUENCE</scope>
    <source>
        <strain evidence="1">ChiHjej11B10-19426</strain>
    </source>
</reference>
<evidence type="ECO:0000313" key="2">
    <source>
        <dbReference type="Proteomes" id="UP000824014"/>
    </source>
</evidence>
<reference evidence="1" key="2">
    <citation type="submission" date="2021-04" db="EMBL/GenBank/DDBJ databases">
        <authorList>
            <person name="Gilroy R."/>
        </authorList>
    </citation>
    <scope>NUCLEOTIDE SEQUENCE</scope>
    <source>
        <strain evidence="1">ChiHjej11B10-19426</strain>
    </source>
</reference>
<accession>A0A9D2IMH3</accession>
<dbReference type="Proteomes" id="UP000824014">
    <property type="component" value="Unassembled WGS sequence"/>
</dbReference>
<organism evidence="1 2">
    <name type="scientific">Candidatus Tidjanibacter faecipullorum</name>
    <dbReference type="NCBI Taxonomy" id="2838766"/>
    <lineage>
        <taxon>Bacteria</taxon>
        <taxon>Pseudomonadati</taxon>
        <taxon>Bacteroidota</taxon>
        <taxon>Bacteroidia</taxon>
        <taxon>Bacteroidales</taxon>
        <taxon>Rikenellaceae</taxon>
        <taxon>Tidjanibacter</taxon>
    </lineage>
</organism>
<comment type="caution">
    <text evidence="1">The sequence shown here is derived from an EMBL/GenBank/DDBJ whole genome shotgun (WGS) entry which is preliminary data.</text>
</comment>
<name>A0A9D2IMH3_9BACT</name>
<gene>
    <name evidence="1" type="ORF">H9816_07970</name>
</gene>
<dbReference type="AlphaFoldDB" id="A0A9D2IMH3"/>
<dbReference type="Pfam" id="PF02620">
    <property type="entry name" value="YceD"/>
    <property type="match status" value="1"/>
</dbReference>
<proteinExistence type="predicted"/>
<dbReference type="InterPro" id="IPR003772">
    <property type="entry name" value="YceD"/>
</dbReference>
<sequence length="195" mass="22168">MDILKTYIIPWKSLSNGSHRFEFTMEAPFFAAFEETDITDGSVRAAVELKKAASMLVLDVHLEGEVTVPCDRCLADLVLPVDYDGRLTVKFSDEITDYDGDLMWINPTDGELNLAQYLYESIVLSLPYRRIHGEDADGNPLCDARMLERFRIVSEAEFDAIEAESRTLARAEGNEQLQQLKARLEAEEDNQQRNE</sequence>
<protein>
    <submittedName>
        <fullName evidence="1">DUF177 domain-containing protein</fullName>
    </submittedName>
</protein>
<evidence type="ECO:0000313" key="1">
    <source>
        <dbReference type="EMBL" id="HIZ15825.1"/>
    </source>
</evidence>
<dbReference type="EMBL" id="DXCC01000031">
    <property type="protein sequence ID" value="HIZ15825.1"/>
    <property type="molecule type" value="Genomic_DNA"/>
</dbReference>